<dbReference type="Proteomes" id="UP000662873">
    <property type="component" value="Chromosome"/>
</dbReference>
<feature type="chain" id="PRO_5035186792" description="Peptidase C14 caspase domain-containing protein" evidence="2">
    <location>
        <begin position="21"/>
        <end position="448"/>
    </location>
</feature>
<proteinExistence type="predicted"/>
<organism evidence="4 5">
    <name type="scientific">Candidatus Nitrosymbiomonas proteolyticus</name>
    <dbReference type="NCBI Taxonomy" id="2608984"/>
    <lineage>
        <taxon>Bacteria</taxon>
        <taxon>Bacillati</taxon>
        <taxon>Armatimonadota</taxon>
        <taxon>Armatimonadota incertae sedis</taxon>
        <taxon>Candidatus Nitrosymbiomonas</taxon>
    </lineage>
</organism>
<evidence type="ECO:0000256" key="1">
    <source>
        <dbReference type="SAM" id="MobiDB-lite"/>
    </source>
</evidence>
<accession>A0A809RDM3</accession>
<dbReference type="GO" id="GO:0004197">
    <property type="term" value="F:cysteine-type endopeptidase activity"/>
    <property type="evidence" value="ECO:0007669"/>
    <property type="project" value="InterPro"/>
</dbReference>
<evidence type="ECO:0000259" key="3">
    <source>
        <dbReference type="Pfam" id="PF00656"/>
    </source>
</evidence>
<protein>
    <recommendedName>
        <fullName evidence="3">Peptidase C14 caspase domain-containing protein</fullName>
    </recommendedName>
</protein>
<keyword evidence="2" id="KW-0732">Signal</keyword>
<feature type="compositionally biased region" description="Polar residues" evidence="1">
    <location>
        <begin position="176"/>
        <end position="186"/>
    </location>
</feature>
<reference evidence="4" key="1">
    <citation type="journal article" name="DNA Res.">
        <title>The physiological potential of anammox bacteria as revealed by their core genome structure.</title>
        <authorList>
            <person name="Okubo T."/>
            <person name="Toyoda A."/>
            <person name="Fukuhara K."/>
            <person name="Uchiyama I."/>
            <person name="Harigaya Y."/>
            <person name="Kuroiwa M."/>
            <person name="Suzuki T."/>
            <person name="Murakami Y."/>
            <person name="Suwa Y."/>
            <person name="Takami H."/>
        </authorList>
    </citation>
    <scope>NUCLEOTIDE SEQUENCE</scope>
    <source>
        <strain evidence="4">317325-2</strain>
    </source>
</reference>
<dbReference type="Pfam" id="PF00656">
    <property type="entry name" value="Peptidase_C14"/>
    <property type="match status" value="1"/>
</dbReference>
<evidence type="ECO:0000313" key="5">
    <source>
        <dbReference type="Proteomes" id="UP000662873"/>
    </source>
</evidence>
<dbReference type="GO" id="GO:0006508">
    <property type="term" value="P:proteolysis"/>
    <property type="evidence" value="ECO:0007669"/>
    <property type="project" value="InterPro"/>
</dbReference>
<dbReference type="Gene3D" id="3.40.50.1460">
    <property type="match status" value="1"/>
</dbReference>
<dbReference type="AlphaFoldDB" id="A0A809RDM3"/>
<gene>
    <name evidence="4" type="ORF">NPRO_23330</name>
</gene>
<evidence type="ECO:0000313" key="4">
    <source>
        <dbReference type="EMBL" id="BBO24738.1"/>
    </source>
</evidence>
<dbReference type="KEGG" id="npy:NPRO_23330"/>
<feature type="region of interest" description="Disordered" evidence="1">
    <location>
        <begin position="176"/>
        <end position="207"/>
    </location>
</feature>
<feature type="signal peptide" evidence="2">
    <location>
        <begin position="1"/>
        <end position="20"/>
    </location>
</feature>
<sequence length="448" mass="48224">MLRSWMITLLALFAGASALAQTWSVHYDEGLTAARAGDWAAAREAFKSAVAFRTEDISGPTLLPGPVTERRRWRNGAPYSPNFLAAYCAYRAGASAAEPAERRRLFQEASAEWEALLSKGQLSYETFYFLNAVYGALGDTEKRLSVENRLTQATGKINWKVDTEVVAPEELARVSQLSGQETTAGTTIPVGTGATGGQPPTTGTPPLTPIGTRVPALANKFALIIGNSQSRLVGGAVPFASDDAQIIRESLVMDAGYLEENIDLVINATADQIRASARALAERITPDATVFLYFAGAGANIEGRDYLAGVEAALSTDAGTMIAKSELFQMFLSKGAKVFAFFQAHRPVTGGRYFGMEVPMFGQVSQMQATMPGEDVFGSVLNGKTQGLFTQAIVSVLREFRSNQVPIEEFGWQVFYRIRRGETGTVGGSSRQTPTLPVLTNLAADARF</sequence>
<dbReference type="InterPro" id="IPR011600">
    <property type="entry name" value="Pept_C14_caspase"/>
</dbReference>
<feature type="compositionally biased region" description="Low complexity" evidence="1">
    <location>
        <begin position="189"/>
        <end position="201"/>
    </location>
</feature>
<evidence type="ECO:0000256" key="2">
    <source>
        <dbReference type="SAM" id="SignalP"/>
    </source>
</evidence>
<feature type="domain" description="Peptidase C14 caspase" evidence="3">
    <location>
        <begin position="220"/>
        <end position="410"/>
    </location>
</feature>
<name>A0A809RDM3_9BACT</name>
<dbReference type="EMBL" id="AP021858">
    <property type="protein sequence ID" value="BBO24738.1"/>
    <property type="molecule type" value="Genomic_DNA"/>
</dbReference>